<protein>
    <recommendedName>
        <fullName evidence="3">DNA-binding protein</fullName>
    </recommendedName>
</protein>
<dbReference type="InterPro" id="IPR009061">
    <property type="entry name" value="DNA-bd_dom_put_sf"/>
</dbReference>
<dbReference type="Proteomes" id="UP000504756">
    <property type="component" value="Unassembled WGS sequence"/>
</dbReference>
<comment type="caution">
    <text evidence="1">The sequence shown here is derived from an EMBL/GenBank/DDBJ whole genome shotgun (WGS) entry which is preliminary data.</text>
</comment>
<organism evidence="1 2">
    <name type="scientific">Lactococcus garvieae</name>
    <dbReference type="NCBI Taxonomy" id="1363"/>
    <lineage>
        <taxon>Bacteria</taxon>
        <taxon>Bacillati</taxon>
        <taxon>Bacillota</taxon>
        <taxon>Bacilli</taxon>
        <taxon>Lactobacillales</taxon>
        <taxon>Streptococcaceae</taxon>
        <taxon>Lactococcus</taxon>
    </lineage>
</organism>
<accession>A0A6L2ZVU4</accession>
<dbReference type="AlphaFoldDB" id="A0A6L2ZVU4"/>
<dbReference type="RefSeq" id="WP_165706611.1">
    <property type="nucleotide sequence ID" value="NZ_BLXU01000008.1"/>
</dbReference>
<sequence>MNIFDKEFIKSLAREITRPIIEAIQDFIKRQDDNKHSQTGLIPQDVVLKELDIDWGTLKAWRKEGLKKYEPPIEKTRKVYYDKDEIRKFLSLK</sequence>
<reference evidence="1 2" key="1">
    <citation type="submission" date="2020-06" db="EMBL/GenBank/DDBJ databases">
        <title>Draft genome sequence of Lactic acid bacteria from Okinawan-style tofu.</title>
        <authorList>
            <person name="Takara I."/>
            <person name="Ikematsu S."/>
        </authorList>
    </citation>
    <scope>NUCLEOTIDE SEQUENCE [LARGE SCALE GENOMIC DNA]</scope>
    <source>
        <strain evidence="2">lg38</strain>
    </source>
</reference>
<dbReference type="SUPFAM" id="SSF46955">
    <property type="entry name" value="Putative DNA-binding domain"/>
    <property type="match status" value="1"/>
</dbReference>
<evidence type="ECO:0000313" key="2">
    <source>
        <dbReference type="Proteomes" id="UP000504756"/>
    </source>
</evidence>
<evidence type="ECO:0000313" key="1">
    <source>
        <dbReference type="EMBL" id="GFO52162.1"/>
    </source>
</evidence>
<gene>
    <name evidence="1" type="ORF">ikelab_14370</name>
</gene>
<name>A0A6L2ZVU4_9LACT</name>
<proteinExistence type="predicted"/>
<dbReference type="EMBL" id="BLXU01000008">
    <property type="protein sequence ID" value="GFO52162.1"/>
    <property type="molecule type" value="Genomic_DNA"/>
</dbReference>
<evidence type="ECO:0008006" key="3">
    <source>
        <dbReference type="Google" id="ProtNLM"/>
    </source>
</evidence>